<dbReference type="SUPFAM" id="SSF54427">
    <property type="entry name" value="NTF2-like"/>
    <property type="match status" value="1"/>
</dbReference>
<dbReference type="RefSeq" id="WP_112683761.1">
    <property type="nucleotide sequence ID" value="NZ_JAACYR010000005.1"/>
</dbReference>
<proteinExistence type="predicted"/>
<dbReference type="Gene3D" id="3.10.450.50">
    <property type="match status" value="1"/>
</dbReference>
<gene>
    <name evidence="1" type="ORF">GWR20_02280</name>
</gene>
<evidence type="ECO:0000313" key="2">
    <source>
        <dbReference type="Proteomes" id="UP000466523"/>
    </source>
</evidence>
<dbReference type="AlphaFoldDB" id="A0A7K3L789"/>
<evidence type="ECO:0008006" key="3">
    <source>
        <dbReference type="Google" id="ProtNLM"/>
    </source>
</evidence>
<sequence length="150" mass="16579">MSEYRATQFPMPHRRDEVIELAYRPWELIGAGRLEDGLACLDDSGTWWAISTRTTTPMAEIKPTLRGAFGLIGPSFEFTDAIVESDRVALMVECRAELPGGVAFHNICTFISRVDLDRGLVVEVREYVDTLHSAQTLLPALAAAGVRTPD</sequence>
<comment type="caution">
    <text evidence="1">The sequence shown here is derived from an EMBL/GenBank/DDBJ whole genome shotgun (WGS) entry which is preliminary data.</text>
</comment>
<evidence type="ECO:0000313" key="1">
    <source>
        <dbReference type="EMBL" id="NDJ87990.1"/>
    </source>
</evidence>
<name>A0A7K3L789_9MYCO</name>
<protein>
    <recommendedName>
        <fullName evidence="3">SnoaL-like domain-containing protein</fullName>
    </recommendedName>
</protein>
<accession>A0A7K3L789</accession>
<organism evidence="1 2">
    <name type="scientific">Mycolicibacter kumamotonensis</name>
    <dbReference type="NCBI Taxonomy" id="354243"/>
    <lineage>
        <taxon>Bacteria</taxon>
        <taxon>Bacillati</taxon>
        <taxon>Actinomycetota</taxon>
        <taxon>Actinomycetes</taxon>
        <taxon>Mycobacteriales</taxon>
        <taxon>Mycobacteriaceae</taxon>
        <taxon>Mycolicibacter</taxon>
    </lineage>
</organism>
<dbReference type="EMBL" id="JAACYR010000005">
    <property type="protein sequence ID" value="NDJ87990.1"/>
    <property type="molecule type" value="Genomic_DNA"/>
</dbReference>
<reference evidence="1 2" key="1">
    <citation type="submission" date="2020-01" db="EMBL/GenBank/DDBJ databases">
        <authorList>
            <person name="Sanchez-Estrada R."/>
            <person name="Gonzalez-Y-Merchand J.A."/>
            <person name="Rivera-Gutierrez S."/>
        </authorList>
    </citation>
    <scope>NUCLEOTIDE SEQUENCE [LARGE SCALE GENOMIC DNA]</scope>
    <source>
        <strain evidence="1 2">CST 7247</strain>
    </source>
</reference>
<dbReference type="InterPro" id="IPR032710">
    <property type="entry name" value="NTF2-like_dom_sf"/>
</dbReference>
<dbReference type="Proteomes" id="UP000466523">
    <property type="component" value="Unassembled WGS sequence"/>
</dbReference>